<keyword evidence="2" id="KW-1185">Reference proteome</keyword>
<reference evidence="1" key="1">
    <citation type="journal article" date="2022" name="bioRxiv">
        <title>Sequencing and chromosome-scale assembly of the giantPleurodeles waltlgenome.</title>
        <authorList>
            <person name="Brown T."/>
            <person name="Elewa A."/>
            <person name="Iarovenko S."/>
            <person name="Subramanian E."/>
            <person name="Araus A.J."/>
            <person name="Petzold A."/>
            <person name="Susuki M."/>
            <person name="Suzuki K.-i.T."/>
            <person name="Hayashi T."/>
            <person name="Toyoda A."/>
            <person name="Oliveira C."/>
            <person name="Osipova E."/>
            <person name="Leigh N.D."/>
            <person name="Simon A."/>
            <person name="Yun M.H."/>
        </authorList>
    </citation>
    <scope>NUCLEOTIDE SEQUENCE</scope>
    <source>
        <strain evidence="1">20211129_DDA</strain>
        <tissue evidence="1">Liver</tissue>
    </source>
</reference>
<dbReference type="AlphaFoldDB" id="A0AAV7TIL0"/>
<accession>A0AAV7TIL0</accession>
<comment type="caution">
    <text evidence="1">The sequence shown here is derived from an EMBL/GenBank/DDBJ whole genome shotgun (WGS) entry which is preliminary data.</text>
</comment>
<evidence type="ECO:0000313" key="1">
    <source>
        <dbReference type="EMBL" id="KAJ1176159.1"/>
    </source>
</evidence>
<dbReference type="EMBL" id="JANPWB010000006">
    <property type="protein sequence ID" value="KAJ1176159.1"/>
    <property type="molecule type" value="Genomic_DNA"/>
</dbReference>
<name>A0AAV7TIL0_PLEWA</name>
<sequence>MQERGPWVGPRSESGAPLGDLLTRLTITRSLYDFRILNTMTLRGEEAKHAEDQSCVFCQARLQPGSISARPSHRELPGLKFTAHSCGEGQEPRCLAQALYVQVGSSVYSSSLLPKDSAFWNLLGTHQPRLQEQACQSTVPGLRMCVRTRPYKLW</sequence>
<proteinExistence type="predicted"/>
<organism evidence="1 2">
    <name type="scientific">Pleurodeles waltl</name>
    <name type="common">Iberian ribbed newt</name>
    <dbReference type="NCBI Taxonomy" id="8319"/>
    <lineage>
        <taxon>Eukaryota</taxon>
        <taxon>Metazoa</taxon>
        <taxon>Chordata</taxon>
        <taxon>Craniata</taxon>
        <taxon>Vertebrata</taxon>
        <taxon>Euteleostomi</taxon>
        <taxon>Amphibia</taxon>
        <taxon>Batrachia</taxon>
        <taxon>Caudata</taxon>
        <taxon>Salamandroidea</taxon>
        <taxon>Salamandridae</taxon>
        <taxon>Pleurodelinae</taxon>
        <taxon>Pleurodeles</taxon>
    </lineage>
</organism>
<protein>
    <submittedName>
        <fullName evidence="1">Uncharacterized protein</fullName>
    </submittedName>
</protein>
<dbReference type="Proteomes" id="UP001066276">
    <property type="component" value="Chromosome 3_2"/>
</dbReference>
<evidence type="ECO:0000313" key="2">
    <source>
        <dbReference type="Proteomes" id="UP001066276"/>
    </source>
</evidence>
<gene>
    <name evidence="1" type="ORF">NDU88_001442</name>
</gene>